<comment type="caution">
    <text evidence="3">The sequence shown here is derived from an EMBL/GenBank/DDBJ whole genome shotgun (WGS) entry which is preliminary data.</text>
</comment>
<keyword evidence="2" id="KW-1133">Transmembrane helix</keyword>
<proteinExistence type="predicted"/>
<dbReference type="EMBL" id="JAQQWI010000022">
    <property type="protein sequence ID" value="KAK7995754.1"/>
    <property type="molecule type" value="Genomic_DNA"/>
</dbReference>
<evidence type="ECO:0000256" key="2">
    <source>
        <dbReference type="SAM" id="Phobius"/>
    </source>
</evidence>
<protein>
    <recommendedName>
        <fullName evidence="5">Transmembrane protein</fullName>
    </recommendedName>
</protein>
<organism evidence="3 4">
    <name type="scientific">Apiospora marii</name>
    <dbReference type="NCBI Taxonomy" id="335849"/>
    <lineage>
        <taxon>Eukaryota</taxon>
        <taxon>Fungi</taxon>
        <taxon>Dikarya</taxon>
        <taxon>Ascomycota</taxon>
        <taxon>Pezizomycotina</taxon>
        <taxon>Sordariomycetes</taxon>
        <taxon>Xylariomycetidae</taxon>
        <taxon>Amphisphaeriales</taxon>
        <taxon>Apiosporaceae</taxon>
        <taxon>Apiospora</taxon>
    </lineage>
</organism>
<name>A0ABR1R111_9PEZI</name>
<keyword evidence="2" id="KW-0472">Membrane</keyword>
<keyword evidence="4" id="KW-1185">Reference proteome</keyword>
<evidence type="ECO:0008006" key="5">
    <source>
        <dbReference type="Google" id="ProtNLM"/>
    </source>
</evidence>
<sequence length="750" mass="82748">MDANDSIYLGLWTNWSRGYVLGSTWTLSRKHGNYVIALTAFFIAFVATRFWRISCFVFHQCLSNPARAETMHRQRQIILCNSSSPEAGLLSLSTLLWVSRRLGPRRLHGLVLLILFVIVSISCFVVAGSASSRISTDVGSEVLLRADDCGQFVGRPTSGWSNKWNLNVAEKISTAIQYAEQCYASDRTSKMVRCAGFIVPKLPTAVMNYHAGCPFQDSLCRSNSSNILLDTGYLDSREHFGLNTPDSQRFQQREVLHCAPLKTEGYESTVSTGNQRFVAYDYGGVLVGTRDNLTEHNFTYRVEDLDFQYRKGGTGRPVVDFRVASEYSYTVQNKPAQSKNGGRMVPGHRALDQGPDKYLAGPHQPVQVRDGGVPHGLREAVAMVQPVAAERPGLRAAGQLLRLLCRGGAPVRHHRGGAGPRSAVDPGPPGSAAIWANMILSSNPQQLNDFIIYARSGALASKGLVFSAVALGLPDDQWKRDVVKWWSMIMATWQMAYINAVRGPNMPEFEELRTYPVNDTEKTFCENQKILSTAHTSFSMFGLCFTLATGALIIMISYILDPLFECLHTRYRHKSYQHLEWRSNATLQIHRLGEEQVGFSTWENCTALVPTTTGGADDAVMSRLDITDPTHPRLRRPASKTAGLPLDDLCEGDGEEQHKGEERYYASNKTEIGSVASPVSTADTVVVDPRYGSYAQHRGGHEPSPVSASACEVSPLESHQTPSDLAYMTRIDSHQPQESGGVSQGAVRST</sequence>
<dbReference type="Proteomes" id="UP001396898">
    <property type="component" value="Unassembled WGS sequence"/>
</dbReference>
<evidence type="ECO:0000313" key="4">
    <source>
        <dbReference type="Proteomes" id="UP001396898"/>
    </source>
</evidence>
<accession>A0ABR1R111</accession>
<feature type="transmembrane region" description="Helical" evidence="2">
    <location>
        <begin position="110"/>
        <end position="130"/>
    </location>
</feature>
<feature type="compositionally biased region" description="Polar residues" evidence="1">
    <location>
        <begin position="734"/>
        <end position="750"/>
    </location>
</feature>
<evidence type="ECO:0000313" key="3">
    <source>
        <dbReference type="EMBL" id="KAK7995754.1"/>
    </source>
</evidence>
<feature type="transmembrane region" description="Helical" evidence="2">
    <location>
        <begin position="538"/>
        <end position="560"/>
    </location>
</feature>
<feature type="region of interest" description="Disordered" evidence="1">
    <location>
        <begin position="693"/>
        <end position="750"/>
    </location>
</feature>
<gene>
    <name evidence="3" type="ORF">PG991_015221</name>
</gene>
<reference evidence="3 4" key="1">
    <citation type="submission" date="2023-01" db="EMBL/GenBank/DDBJ databases">
        <title>Analysis of 21 Apiospora genomes using comparative genomics revels a genus with tremendous synthesis potential of carbohydrate active enzymes and secondary metabolites.</title>
        <authorList>
            <person name="Sorensen T."/>
        </authorList>
    </citation>
    <scope>NUCLEOTIDE SEQUENCE [LARGE SCALE GENOMIC DNA]</scope>
    <source>
        <strain evidence="3 4">CBS 20057</strain>
    </source>
</reference>
<evidence type="ECO:0000256" key="1">
    <source>
        <dbReference type="SAM" id="MobiDB-lite"/>
    </source>
</evidence>
<keyword evidence="2" id="KW-0812">Transmembrane</keyword>
<feature type="transmembrane region" description="Helical" evidence="2">
    <location>
        <begin position="34"/>
        <end position="51"/>
    </location>
</feature>
<feature type="region of interest" description="Disordered" evidence="1">
    <location>
        <begin position="628"/>
        <end position="660"/>
    </location>
</feature>